<comment type="caution">
    <text evidence="2">The sequence shown here is derived from an EMBL/GenBank/DDBJ whole genome shotgun (WGS) entry which is preliminary data.</text>
</comment>
<name>A0A501PI41_9PROT</name>
<proteinExistence type="predicted"/>
<sequence>MIYLLAFFLPPVALFVYGKIFQAIINLVIWIVGFVFLLLGGWILWGIAVGHAIFVIHSAKADARTKKIVEAMNMDK</sequence>
<dbReference type="RefSeq" id="WP_139940710.1">
    <property type="nucleotide sequence ID" value="NZ_JBHSYP010000006.1"/>
</dbReference>
<organism evidence="2 3">
    <name type="scientific">Emcibacter nanhaiensis</name>
    <dbReference type="NCBI Taxonomy" id="1505037"/>
    <lineage>
        <taxon>Bacteria</taxon>
        <taxon>Pseudomonadati</taxon>
        <taxon>Pseudomonadota</taxon>
        <taxon>Alphaproteobacteria</taxon>
        <taxon>Emcibacterales</taxon>
        <taxon>Emcibacteraceae</taxon>
        <taxon>Emcibacter</taxon>
    </lineage>
</organism>
<evidence type="ECO:0000256" key="1">
    <source>
        <dbReference type="SAM" id="Phobius"/>
    </source>
</evidence>
<keyword evidence="3" id="KW-1185">Reference proteome</keyword>
<evidence type="ECO:0000313" key="2">
    <source>
        <dbReference type="EMBL" id="TPD59738.1"/>
    </source>
</evidence>
<keyword evidence="1" id="KW-0472">Membrane</keyword>
<dbReference type="EMBL" id="VFIY01000010">
    <property type="protein sequence ID" value="TPD59738.1"/>
    <property type="molecule type" value="Genomic_DNA"/>
</dbReference>
<accession>A0A501PI41</accession>
<reference evidence="3" key="1">
    <citation type="submission" date="2019-06" db="EMBL/GenBank/DDBJ databases">
        <title>The complete genome of Emcibacter congregatus ZYLT.</title>
        <authorList>
            <person name="Zhao Z."/>
        </authorList>
    </citation>
    <scope>NUCLEOTIDE SEQUENCE [LARGE SCALE GENOMIC DNA]</scope>
    <source>
        <strain evidence="3">MCCC 1A06723</strain>
    </source>
</reference>
<dbReference type="Proteomes" id="UP000319148">
    <property type="component" value="Unassembled WGS sequence"/>
</dbReference>
<keyword evidence="1" id="KW-0812">Transmembrane</keyword>
<evidence type="ECO:0000313" key="3">
    <source>
        <dbReference type="Proteomes" id="UP000319148"/>
    </source>
</evidence>
<feature type="transmembrane region" description="Helical" evidence="1">
    <location>
        <begin position="28"/>
        <end position="56"/>
    </location>
</feature>
<gene>
    <name evidence="2" type="ORF">FIV46_09600</name>
</gene>
<dbReference type="AlphaFoldDB" id="A0A501PI41"/>
<keyword evidence="1" id="KW-1133">Transmembrane helix</keyword>
<protein>
    <submittedName>
        <fullName evidence="2">YqaE/Pmp3 family membrane protein</fullName>
    </submittedName>
</protein>